<dbReference type="OrthoDB" id="1243096at2759"/>
<name>A0A1S4ARF4_TOBAC</name>
<feature type="region of interest" description="Disordered" evidence="1">
    <location>
        <begin position="1"/>
        <end position="175"/>
    </location>
</feature>
<proteinExistence type="predicted"/>
<dbReference type="AlphaFoldDB" id="A0A1S4ARF4"/>
<feature type="compositionally biased region" description="Acidic residues" evidence="1">
    <location>
        <begin position="90"/>
        <end position="103"/>
    </location>
</feature>
<gene>
    <name evidence="2" type="primary">LOC107800587</name>
</gene>
<dbReference type="KEGG" id="nta:107800587"/>
<dbReference type="PaxDb" id="4097-A0A1S4ARF4"/>
<feature type="compositionally biased region" description="Basic and acidic residues" evidence="1">
    <location>
        <begin position="7"/>
        <end position="18"/>
    </location>
</feature>
<feature type="region of interest" description="Disordered" evidence="1">
    <location>
        <begin position="212"/>
        <end position="234"/>
    </location>
</feature>
<feature type="compositionally biased region" description="Acidic residues" evidence="1">
    <location>
        <begin position="27"/>
        <end position="38"/>
    </location>
</feature>
<accession>A0A1S4ARF4</accession>
<feature type="compositionally biased region" description="Basic and acidic residues" evidence="1">
    <location>
        <begin position="215"/>
        <end position="227"/>
    </location>
</feature>
<feature type="compositionally biased region" description="Acidic residues" evidence="1">
    <location>
        <begin position="110"/>
        <end position="119"/>
    </location>
</feature>
<evidence type="ECO:0000256" key="1">
    <source>
        <dbReference type="SAM" id="MobiDB-lite"/>
    </source>
</evidence>
<protein>
    <submittedName>
        <fullName evidence="2">Spore wall protein 2-like</fullName>
    </submittedName>
</protein>
<organism evidence="2">
    <name type="scientific">Nicotiana tabacum</name>
    <name type="common">Common tobacco</name>
    <dbReference type="NCBI Taxonomy" id="4097"/>
    <lineage>
        <taxon>Eukaryota</taxon>
        <taxon>Viridiplantae</taxon>
        <taxon>Streptophyta</taxon>
        <taxon>Embryophyta</taxon>
        <taxon>Tracheophyta</taxon>
        <taxon>Spermatophyta</taxon>
        <taxon>Magnoliopsida</taxon>
        <taxon>eudicotyledons</taxon>
        <taxon>Gunneridae</taxon>
        <taxon>Pentapetalae</taxon>
        <taxon>asterids</taxon>
        <taxon>lamiids</taxon>
        <taxon>Solanales</taxon>
        <taxon>Solanaceae</taxon>
        <taxon>Nicotianoideae</taxon>
        <taxon>Nicotianeae</taxon>
        <taxon>Nicotiana</taxon>
    </lineage>
</organism>
<feature type="compositionally biased region" description="Polar residues" evidence="1">
    <location>
        <begin position="123"/>
        <end position="136"/>
    </location>
</feature>
<feature type="compositionally biased region" description="Acidic residues" evidence="1">
    <location>
        <begin position="163"/>
        <end position="173"/>
    </location>
</feature>
<feature type="compositionally biased region" description="Basic and acidic residues" evidence="1">
    <location>
        <begin position="43"/>
        <end position="89"/>
    </location>
</feature>
<dbReference type="RefSeq" id="XP_016479264.1">
    <property type="nucleotide sequence ID" value="XM_016623778.1"/>
</dbReference>
<sequence length="260" mass="28500">MPMIEGEGSKEPVQKEASDGLSFSWTENEDDNEGEEEGGVGASHEEHQTQDMANEVKRSENEGDSGEKKESETEDKIDRQVDDSGNEEKNSDEEADTESEGEDQEKASESEGEDGESDEENKNTSGESEDSMTIGNTVIAPSEEESGEKRTEEIGPLLAPFTGDEEVSSDEDNLPLSAVGKKTRKTILKATKSVIPVRKEVALLARTPLTRSKTKTVDEQIIKESRGSKMPRKQVSVVEPVVELDREDEFDSTLLEKSSA</sequence>
<reference evidence="2" key="1">
    <citation type="submission" date="2025-08" db="UniProtKB">
        <authorList>
            <consortium name="RefSeq"/>
        </authorList>
    </citation>
    <scope>IDENTIFICATION</scope>
</reference>
<evidence type="ECO:0000313" key="2">
    <source>
        <dbReference type="RefSeq" id="XP_016479264.1"/>
    </source>
</evidence>